<reference evidence="3" key="1">
    <citation type="submission" date="2016-10" db="EMBL/GenBank/DDBJ databases">
        <authorList>
            <person name="Varghese N."/>
            <person name="Submissions S."/>
        </authorList>
    </citation>
    <scope>NUCLEOTIDE SEQUENCE [LARGE SCALE GENOMIC DNA]</scope>
    <source>
        <strain evidence="3">DSM 23664</strain>
    </source>
</reference>
<dbReference type="SUPFAM" id="SSF55729">
    <property type="entry name" value="Acyl-CoA N-acyltransferases (Nat)"/>
    <property type="match status" value="1"/>
</dbReference>
<dbReference type="Gene3D" id="3.40.630.30">
    <property type="match status" value="1"/>
</dbReference>
<evidence type="ECO:0000313" key="3">
    <source>
        <dbReference type="Proteomes" id="UP000199612"/>
    </source>
</evidence>
<organism evidence="2 3">
    <name type="scientific">Alkalibacterium subtropicum</name>
    <dbReference type="NCBI Taxonomy" id="753702"/>
    <lineage>
        <taxon>Bacteria</taxon>
        <taxon>Bacillati</taxon>
        <taxon>Bacillota</taxon>
        <taxon>Bacilli</taxon>
        <taxon>Lactobacillales</taxon>
        <taxon>Carnobacteriaceae</taxon>
        <taxon>Alkalibacterium</taxon>
    </lineage>
</organism>
<dbReference type="Pfam" id="PF13302">
    <property type="entry name" value="Acetyltransf_3"/>
    <property type="match status" value="1"/>
</dbReference>
<dbReference type="InterPro" id="IPR000182">
    <property type="entry name" value="GNAT_dom"/>
</dbReference>
<keyword evidence="2" id="KW-0808">Transferase</keyword>
<name>A0A1I1ID10_9LACT</name>
<gene>
    <name evidence="2" type="ORF">SAMN04488102_10540</name>
</gene>
<proteinExistence type="predicted"/>
<evidence type="ECO:0000259" key="1">
    <source>
        <dbReference type="PROSITE" id="PS51186"/>
    </source>
</evidence>
<accession>A0A1I1ID10</accession>
<dbReference type="Proteomes" id="UP000199612">
    <property type="component" value="Unassembled WGS sequence"/>
</dbReference>
<dbReference type="AlphaFoldDB" id="A0A1I1ID10"/>
<sequence length="90" mass="10374">MFATMLDQNSQGKGHAEEVVRRVVDYGFCQLNLNKITLDVMGFNKKAVHIYQKVGFEVEGKKIQEYYIKGNYYDSLAKGLLREKYENGSD</sequence>
<feature type="domain" description="N-acetyltransferase" evidence="1">
    <location>
        <begin position="1"/>
        <end position="79"/>
    </location>
</feature>
<dbReference type="EMBL" id="FOLT01000005">
    <property type="protein sequence ID" value="SFC33562.1"/>
    <property type="molecule type" value="Genomic_DNA"/>
</dbReference>
<evidence type="ECO:0000313" key="2">
    <source>
        <dbReference type="EMBL" id="SFC33562.1"/>
    </source>
</evidence>
<keyword evidence="3" id="KW-1185">Reference proteome</keyword>
<dbReference type="GO" id="GO:0016747">
    <property type="term" value="F:acyltransferase activity, transferring groups other than amino-acyl groups"/>
    <property type="evidence" value="ECO:0007669"/>
    <property type="project" value="InterPro"/>
</dbReference>
<dbReference type="PROSITE" id="PS51186">
    <property type="entry name" value="GNAT"/>
    <property type="match status" value="1"/>
</dbReference>
<dbReference type="PANTHER" id="PTHR43415">
    <property type="entry name" value="SPERMIDINE N(1)-ACETYLTRANSFERASE"/>
    <property type="match status" value="1"/>
</dbReference>
<dbReference type="PANTHER" id="PTHR43415:SF3">
    <property type="entry name" value="GNAT-FAMILY ACETYLTRANSFERASE"/>
    <property type="match status" value="1"/>
</dbReference>
<dbReference type="STRING" id="753702.SAMN04488102_10540"/>
<protein>
    <submittedName>
        <fullName evidence="2">Acetyltransferase (GNAT) family protein</fullName>
    </submittedName>
</protein>
<dbReference type="InterPro" id="IPR016181">
    <property type="entry name" value="Acyl_CoA_acyltransferase"/>
</dbReference>